<feature type="binding site" evidence="9">
    <location>
        <position position="121"/>
    </location>
    <ligand>
        <name>substrate</name>
    </ligand>
</feature>
<sequence>MNSLRGLLCIAWNWESKVISTHILDTHLGKPAAAVNVKLFEAVSHQLLGQGQTDADGRLKDFGLTTITEGEYQLEYEILPYFASKQLETFFPKVCIQFYVADPQEHYHVPLLISPFAYSTYRGS</sequence>
<dbReference type="InterPro" id="IPR023416">
    <property type="entry name" value="Transthyretin/HIU_hydrolase_d"/>
</dbReference>
<evidence type="ECO:0000256" key="4">
    <source>
        <dbReference type="ARBA" id="ARBA00011881"/>
    </source>
</evidence>
<dbReference type="GO" id="GO:0006144">
    <property type="term" value="P:purine nucleobase metabolic process"/>
    <property type="evidence" value="ECO:0007669"/>
    <property type="project" value="UniProtKB-KW"/>
</dbReference>
<organism evidence="12 13">
    <name type="scientific">Acinetobacter brisouii CIP 110357</name>
    <dbReference type="NCBI Taxonomy" id="1341683"/>
    <lineage>
        <taxon>Bacteria</taxon>
        <taxon>Pseudomonadati</taxon>
        <taxon>Pseudomonadota</taxon>
        <taxon>Gammaproteobacteria</taxon>
        <taxon>Moraxellales</taxon>
        <taxon>Moraxellaceae</taxon>
        <taxon>Acinetobacter</taxon>
    </lineage>
</organism>
<accession>V2UPE7</accession>
<evidence type="ECO:0000259" key="11">
    <source>
        <dbReference type="Pfam" id="PF00576"/>
    </source>
</evidence>
<protein>
    <recommendedName>
        <fullName evidence="6 10">5-hydroxyisourate hydrolase</fullName>
        <shortName evidence="10">HIU hydrolase</shortName>
        <shortName evidence="10">HIUHase</shortName>
        <ecNumber evidence="5 10">3.5.2.17</ecNumber>
    </recommendedName>
</protein>
<feature type="domain" description="Transthyretin/hydroxyisourate hydrolase" evidence="11">
    <location>
        <begin position="19"/>
        <end position="123"/>
    </location>
</feature>
<feature type="binding site" evidence="9">
    <location>
        <position position="58"/>
    </location>
    <ligand>
        <name>substrate</name>
    </ligand>
</feature>
<keyword evidence="13" id="KW-1185">Reference proteome</keyword>
<keyword evidence="8 10" id="KW-0378">Hydrolase</keyword>
<evidence type="ECO:0000256" key="8">
    <source>
        <dbReference type="ARBA" id="ARBA00022801"/>
    </source>
</evidence>
<name>V2UPE7_9GAMM</name>
<gene>
    <name evidence="12" type="ORF">P255_02483</name>
</gene>
<evidence type="ECO:0000256" key="7">
    <source>
        <dbReference type="ARBA" id="ARBA00022631"/>
    </source>
</evidence>
<dbReference type="CDD" id="cd05822">
    <property type="entry name" value="TLP_HIUase"/>
    <property type="match status" value="1"/>
</dbReference>
<comment type="similarity">
    <text evidence="3 10">Belongs to the transthyretin family. 5-hydroxyisourate hydrolase subfamily.</text>
</comment>
<evidence type="ECO:0000256" key="5">
    <source>
        <dbReference type="ARBA" id="ARBA00012609"/>
    </source>
</evidence>
<dbReference type="SUPFAM" id="SSF49472">
    <property type="entry name" value="Transthyretin (synonym: prealbumin)"/>
    <property type="match status" value="1"/>
</dbReference>
<dbReference type="PRINTS" id="PR00189">
    <property type="entry name" value="TRNSTHYRETIN"/>
</dbReference>
<evidence type="ECO:0000256" key="9">
    <source>
        <dbReference type="PIRSR" id="PIRSR600895-51"/>
    </source>
</evidence>
<evidence type="ECO:0000256" key="1">
    <source>
        <dbReference type="ARBA" id="ARBA00001043"/>
    </source>
</evidence>
<dbReference type="EC" id="3.5.2.17" evidence="5 10"/>
<dbReference type="STRING" id="396323.VH98_04655"/>
<dbReference type="Pfam" id="PF00576">
    <property type="entry name" value="Transthyretin"/>
    <property type="match status" value="1"/>
</dbReference>
<evidence type="ECO:0000256" key="3">
    <source>
        <dbReference type="ARBA" id="ARBA00009850"/>
    </source>
</evidence>
<comment type="caution">
    <text evidence="12">The sequence shown here is derived from an EMBL/GenBank/DDBJ whole genome shotgun (WGS) entry which is preliminary data.</text>
</comment>
<evidence type="ECO:0000256" key="2">
    <source>
        <dbReference type="ARBA" id="ARBA00002704"/>
    </source>
</evidence>
<dbReference type="GO" id="GO:0033971">
    <property type="term" value="F:hydroxyisourate hydrolase activity"/>
    <property type="evidence" value="ECO:0007669"/>
    <property type="project" value="UniProtKB-EC"/>
</dbReference>
<dbReference type="Gene3D" id="2.60.40.180">
    <property type="entry name" value="Transthyretin/hydroxyisourate hydrolase domain"/>
    <property type="match status" value="1"/>
</dbReference>
<dbReference type="InterPro" id="IPR014306">
    <property type="entry name" value="Hydroxyisourate_hydrolase"/>
</dbReference>
<dbReference type="PANTHER" id="PTHR10395">
    <property type="entry name" value="URICASE AND TRANSTHYRETIN-RELATED"/>
    <property type="match status" value="1"/>
</dbReference>
<dbReference type="InterPro" id="IPR036817">
    <property type="entry name" value="Transthyretin/HIU_hydrolase_sf"/>
</dbReference>
<reference evidence="12 13" key="1">
    <citation type="submission" date="2013-10" db="EMBL/GenBank/DDBJ databases">
        <title>The Genome Sequence of Acinetobacter brisouii CIP 110357.</title>
        <authorList>
            <consortium name="The Broad Institute Genomics Platform"/>
            <consortium name="The Broad Institute Genome Sequencing Center for Infectious Disease"/>
            <person name="Cerqueira G."/>
            <person name="Feldgarden M."/>
            <person name="Courvalin P."/>
            <person name="Grillot-Courvalin C."/>
            <person name="Clermont D."/>
            <person name="Rocha E."/>
            <person name="Yoon E.-J."/>
            <person name="Nemec A."/>
            <person name="Young S.K."/>
            <person name="Zeng Q."/>
            <person name="Gargeya S."/>
            <person name="Fitzgerald M."/>
            <person name="Abouelleil A."/>
            <person name="Alvarado L."/>
            <person name="Berlin A.M."/>
            <person name="Chapman S.B."/>
            <person name="Gainer-Dewar J."/>
            <person name="Goldberg J."/>
            <person name="Gnerre S."/>
            <person name="Griggs A."/>
            <person name="Gujja S."/>
            <person name="Hansen M."/>
            <person name="Howarth C."/>
            <person name="Imamovic A."/>
            <person name="Ireland A."/>
            <person name="Larimer J."/>
            <person name="McCowan C."/>
            <person name="Murphy C."/>
            <person name="Pearson M."/>
            <person name="Poon T.W."/>
            <person name="Priest M."/>
            <person name="Roberts A."/>
            <person name="Saif S."/>
            <person name="Shea T."/>
            <person name="Sykes S."/>
            <person name="Wortman J."/>
            <person name="Nusbaum C."/>
            <person name="Birren B."/>
        </authorList>
    </citation>
    <scope>NUCLEOTIDE SEQUENCE [LARGE SCALE GENOMIC DNA]</scope>
    <source>
        <strain evidence="12 13">CIP 110357</strain>
    </source>
</reference>
<dbReference type="InterPro" id="IPR000895">
    <property type="entry name" value="Transthyretin/HIU_hydrolase"/>
</dbReference>
<comment type="catalytic activity">
    <reaction evidence="1 10">
        <text>5-hydroxyisourate + H2O = 5-hydroxy-2-oxo-4-ureido-2,5-dihydro-1H-imidazole-5-carboxylate + H(+)</text>
        <dbReference type="Rhea" id="RHEA:23736"/>
        <dbReference type="ChEBI" id="CHEBI:15377"/>
        <dbReference type="ChEBI" id="CHEBI:15378"/>
        <dbReference type="ChEBI" id="CHEBI:18072"/>
        <dbReference type="ChEBI" id="CHEBI:58639"/>
        <dbReference type="EC" id="3.5.2.17"/>
    </reaction>
</comment>
<dbReference type="EMBL" id="AYEU01000007">
    <property type="protein sequence ID" value="ESK50501.1"/>
    <property type="molecule type" value="Genomic_DNA"/>
</dbReference>
<evidence type="ECO:0000313" key="13">
    <source>
        <dbReference type="Proteomes" id="UP000018418"/>
    </source>
</evidence>
<dbReference type="AlphaFoldDB" id="V2UPE7"/>
<dbReference type="Proteomes" id="UP000018418">
    <property type="component" value="Unassembled WGS sequence"/>
</dbReference>
<evidence type="ECO:0000256" key="6">
    <source>
        <dbReference type="ARBA" id="ARBA00017539"/>
    </source>
</evidence>
<keyword evidence="7 10" id="KW-0659">Purine metabolism</keyword>
<dbReference type="PATRIC" id="fig|1341683.3.peg.2457"/>
<dbReference type="NCBIfam" id="TIGR02962">
    <property type="entry name" value="hdxy_isourate"/>
    <property type="match status" value="1"/>
</dbReference>
<comment type="function">
    <text evidence="2">Catalyzes the hydrolysis of 5-hydroxyisourate (HIU) to 2-oxo-4-hydroxy-4-carboxy-5-ureidoimidazoline (OHCU).</text>
</comment>
<feature type="binding site" evidence="9">
    <location>
        <position position="22"/>
    </location>
    <ligand>
        <name>substrate</name>
    </ligand>
</feature>
<comment type="subunit">
    <text evidence="4 10">Homotetramer.</text>
</comment>
<evidence type="ECO:0000256" key="10">
    <source>
        <dbReference type="RuleBase" id="RU361270"/>
    </source>
</evidence>
<dbReference type="PANTHER" id="PTHR10395:SF7">
    <property type="entry name" value="5-HYDROXYISOURATE HYDROLASE"/>
    <property type="match status" value="1"/>
</dbReference>
<dbReference type="InterPro" id="IPR023418">
    <property type="entry name" value="Thyroxine_BS"/>
</dbReference>
<proteinExistence type="inferred from homology"/>
<dbReference type="HOGENOM" id="CLU_115536_1_0_6"/>
<dbReference type="PROSITE" id="PS00768">
    <property type="entry name" value="TRANSTHYRETIN_1"/>
    <property type="match status" value="1"/>
</dbReference>
<evidence type="ECO:0000313" key="12">
    <source>
        <dbReference type="EMBL" id="ESK50501.1"/>
    </source>
</evidence>